<protein>
    <submittedName>
        <fullName evidence="1">Uncharacterized protein</fullName>
    </submittedName>
</protein>
<name>X1H055_9ZZZZ</name>
<gene>
    <name evidence="1" type="ORF">S03H2_53884</name>
</gene>
<feature type="non-terminal residue" evidence="1">
    <location>
        <position position="1"/>
    </location>
</feature>
<accession>X1H055</accession>
<dbReference type="AlphaFoldDB" id="X1H055"/>
<dbReference type="EMBL" id="BARU01034318">
    <property type="protein sequence ID" value="GAH62807.1"/>
    <property type="molecule type" value="Genomic_DNA"/>
</dbReference>
<evidence type="ECO:0000313" key="1">
    <source>
        <dbReference type="EMBL" id="GAH62807.1"/>
    </source>
</evidence>
<proteinExistence type="predicted"/>
<sequence length="30" mass="3257">VVLVSRSDSAQSKLYSIALGVLMSEMTENK</sequence>
<comment type="caution">
    <text evidence="1">The sequence shown here is derived from an EMBL/GenBank/DDBJ whole genome shotgun (WGS) entry which is preliminary data.</text>
</comment>
<organism evidence="1">
    <name type="scientific">marine sediment metagenome</name>
    <dbReference type="NCBI Taxonomy" id="412755"/>
    <lineage>
        <taxon>unclassified sequences</taxon>
        <taxon>metagenomes</taxon>
        <taxon>ecological metagenomes</taxon>
    </lineage>
</organism>
<reference evidence="1" key="1">
    <citation type="journal article" date="2014" name="Front. Microbiol.">
        <title>High frequency of phylogenetically diverse reductive dehalogenase-homologous genes in deep subseafloor sedimentary metagenomes.</title>
        <authorList>
            <person name="Kawai M."/>
            <person name="Futagami T."/>
            <person name="Toyoda A."/>
            <person name="Takaki Y."/>
            <person name="Nishi S."/>
            <person name="Hori S."/>
            <person name="Arai W."/>
            <person name="Tsubouchi T."/>
            <person name="Morono Y."/>
            <person name="Uchiyama I."/>
            <person name="Ito T."/>
            <person name="Fujiyama A."/>
            <person name="Inagaki F."/>
            <person name="Takami H."/>
        </authorList>
    </citation>
    <scope>NUCLEOTIDE SEQUENCE</scope>
    <source>
        <strain evidence="1">Expedition CK06-06</strain>
    </source>
</reference>